<evidence type="ECO:0000256" key="4">
    <source>
        <dbReference type="ARBA" id="ARBA00011062"/>
    </source>
</evidence>
<keyword evidence="12" id="KW-1185">Reference proteome</keyword>
<dbReference type="NCBIfam" id="NF001489">
    <property type="entry name" value="PRK00346.1-3"/>
    <property type="match status" value="1"/>
</dbReference>
<comment type="subcellular location">
    <subcellularLocation>
        <location evidence="3 9">Cytoplasm</location>
    </subcellularLocation>
</comment>
<evidence type="ECO:0000256" key="3">
    <source>
        <dbReference type="ARBA" id="ARBA00004496"/>
    </source>
</evidence>
<evidence type="ECO:0000256" key="7">
    <source>
        <dbReference type="ARBA" id="ARBA00022741"/>
    </source>
</evidence>
<dbReference type="PANTHER" id="PTHR30457">
    <property type="entry name" value="5'-NUCLEOTIDASE SURE"/>
    <property type="match status" value="1"/>
</dbReference>
<comment type="cofactor">
    <cofactor evidence="9">
        <name>a divalent metal cation</name>
        <dbReference type="ChEBI" id="CHEBI:60240"/>
    </cofactor>
    <text evidence="9">Binds 1 divalent metal cation per subunit.</text>
</comment>
<gene>
    <name evidence="9" type="primary">surE</name>
    <name evidence="11" type="ORF">SAMN04488120_104194</name>
</gene>
<dbReference type="FunFam" id="3.40.1210.10:FF:000001">
    <property type="entry name" value="5'/3'-nucleotidase SurE"/>
    <property type="match status" value="1"/>
</dbReference>
<dbReference type="InterPro" id="IPR036523">
    <property type="entry name" value="SurE-like_sf"/>
</dbReference>
<dbReference type="InterPro" id="IPR002828">
    <property type="entry name" value="SurE-like_Pase/nucleotidase"/>
</dbReference>
<evidence type="ECO:0000256" key="5">
    <source>
        <dbReference type="ARBA" id="ARBA00022490"/>
    </source>
</evidence>
<evidence type="ECO:0000256" key="1">
    <source>
        <dbReference type="ARBA" id="ARBA00000815"/>
    </source>
</evidence>
<dbReference type="NCBIfam" id="TIGR00087">
    <property type="entry name" value="surE"/>
    <property type="match status" value="1"/>
</dbReference>
<dbReference type="EMBL" id="FOOC01000004">
    <property type="protein sequence ID" value="SFF44834.1"/>
    <property type="molecule type" value="Genomic_DNA"/>
</dbReference>
<comment type="cofactor">
    <cofactor evidence="2">
        <name>Mg(2+)</name>
        <dbReference type="ChEBI" id="CHEBI:18420"/>
    </cofactor>
</comment>
<proteinExistence type="inferred from homology"/>
<dbReference type="GO" id="GO:0004309">
    <property type="term" value="F:exopolyphosphatase activity"/>
    <property type="evidence" value="ECO:0007669"/>
    <property type="project" value="TreeGrafter"/>
</dbReference>
<feature type="domain" description="Survival protein SurE-like phosphatase/nucleotidase" evidence="10">
    <location>
        <begin position="3"/>
        <end position="183"/>
    </location>
</feature>
<feature type="binding site" evidence="9">
    <location>
        <position position="9"/>
    </location>
    <ligand>
        <name>a divalent metal cation</name>
        <dbReference type="ChEBI" id="CHEBI:60240"/>
    </ligand>
</feature>
<dbReference type="SUPFAM" id="SSF64167">
    <property type="entry name" value="SurE-like"/>
    <property type="match status" value="1"/>
</dbReference>
<dbReference type="Pfam" id="PF01975">
    <property type="entry name" value="SurE"/>
    <property type="match status" value="1"/>
</dbReference>
<keyword evidence="5 9" id="KW-0963">Cytoplasm</keyword>
<evidence type="ECO:0000256" key="9">
    <source>
        <dbReference type="HAMAP-Rule" id="MF_00060"/>
    </source>
</evidence>
<sequence length="248" mass="26611">MKILLSNDDGCMAPGLVCLRDYLRSRHQVTVVAPDRNRSGASNSLTLLNPLRVQQHADGTLCVDGTPTDCVHLALTGLLDSQPDMVVSGINAGANLGDDTLYSGTVAAAMEGRHLGYSAIAISNVSIAPKHYDTAARVALRLIERLEAAPLPGDTILNVNVPDVPWEQLAGFEVTRLGNRHRSDQVFKSQDPRGRTIYWIGAAGAEADCGPGTDFHAIAHNRVAITPLLVDLTRYSALEQLGRWAEAL</sequence>
<evidence type="ECO:0000256" key="8">
    <source>
        <dbReference type="ARBA" id="ARBA00022801"/>
    </source>
</evidence>
<dbReference type="AlphaFoldDB" id="A0A1I2IRE4"/>
<dbReference type="Proteomes" id="UP000199771">
    <property type="component" value="Unassembled WGS sequence"/>
</dbReference>
<dbReference type="EC" id="3.1.3.5" evidence="9"/>
<organism evidence="11 12">
    <name type="scientific">Fontimonas thermophila</name>
    <dbReference type="NCBI Taxonomy" id="1076937"/>
    <lineage>
        <taxon>Bacteria</taxon>
        <taxon>Pseudomonadati</taxon>
        <taxon>Pseudomonadota</taxon>
        <taxon>Gammaproteobacteria</taxon>
        <taxon>Nevskiales</taxon>
        <taxon>Nevskiaceae</taxon>
        <taxon>Fontimonas</taxon>
    </lineage>
</organism>
<keyword evidence="8 9" id="KW-0378">Hydrolase</keyword>
<comment type="similarity">
    <text evidence="4 9">Belongs to the SurE nucleotidase family.</text>
</comment>
<accession>A0A1I2IRE4</accession>
<feature type="binding site" evidence="9">
    <location>
        <position position="91"/>
    </location>
    <ligand>
        <name>a divalent metal cation</name>
        <dbReference type="ChEBI" id="CHEBI:60240"/>
    </ligand>
</feature>
<dbReference type="HAMAP" id="MF_00060">
    <property type="entry name" value="SurE"/>
    <property type="match status" value="1"/>
</dbReference>
<name>A0A1I2IRE4_9GAMM</name>
<dbReference type="RefSeq" id="WP_091532824.1">
    <property type="nucleotide sequence ID" value="NZ_FOOC01000004.1"/>
</dbReference>
<dbReference type="OrthoDB" id="9780815at2"/>
<dbReference type="Gene3D" id="3.40.1210.10">
    <property type="entry name" value="Survival protein SurE-like phosphatase/nucleotidase"/>
    <property type="match status" value="1"/>
</dbReference>
<dbReference type="PANTHER" id="PTHR30457:SF12">
    <property type="entry name" value="5'_3'-NUCLEOTIDASE SURE"/>
    <property type="match status" value="1"/>
</dbReference>
<feature type="binding site" evidence="9">
    <location>
        <position position="39"/>
    </location>
    <ligand>
        <name>a divalent metal cation</name>
        <dbReference type="ChEBI" id="CHEBI:60240"/>
    </ligand>
</feature>
<dbReference type="GO" id="GO:0005737">
    <property type="term" value="C:cytoplasm"/>
    <property type="evidence" value="ECO:0007669"/>
    <property type="project" value="UniProtKB-SubCell"/>
</dbReference>
<evidence type="ECO:0000256" key="2">
    <source>
        <dbReference type="ARBA" id="ARBA00001946"/>
    </source>
</evidence>
<evidence type="ECO:0000256" key="6">
    <source>
        <dbReference type="ARBA" id="ARBA00022723"/>
    </source>
</evidence>
<dbReference type="GO" id="GO:0008253">
    <property type="term" value="F:5'-nucleotidase activity"/>
    <property type="evidence" value="ECO:0007669"/>
    <property type="project" value="UniProtKB-UniRule"/>
</dbReference>
<feature type="binding site" evidence="9">
    <location>
        <position position="8"/>
    </location>
    <ligand>
        <name>a divalent metal cation</name>
        <dbReference type="ChEBI" id="CHEBI:60240"/>
    </ligand>
</feature>
<dbReference type="InterPro" id="IPR030048">
    <property type="entry name" value="SurE"/>
</dbReference>
<dbReference type="GO" id="GO:0046872">
    <property type="term" value="F:metal ion binding"/>
    <property type="evidence" value="ECO:0007669"/>
    <property type="project" value="UniProtKB-UniRule"/>
</dbReference>
<protein>
    <recommendedName>
        <fullName evidence="9">5'-nucleotidase SurE</fullName>
        <ecNumber evidence="9">3.1.3.5</ecNumber>
    </recommendedName>
    <alternativeName>
        <fullName evidence="9">Nucleoside 5'-monophosphate phosphohydrolase</fullName>
    </alternativeName>
</protein>
<dbReference type="NCBIfam" id="NF001490">
    <property type="entry name" value="PRK00346.1-4"/>
    <property type="match status" value="1"/>
</dbReference>
<reference evidence="11 12" key="1">
    <citation type="submission" date="2016-10" db="EMBL/GenBank/DDBJ databases">
        <authorList>
            <person name="de Groot N.N."/>
        </authorList>
    </citation>
    <scope>NUCLEOTIDE SEQUENCE [LARGE SCALE GENOMIC DNA]</scope>
    <source>
        <strain evidence="11 12">DSM 23609</strain>
    </source>
</reference>
<keyword evidence="7 9" id="KW-0547">Nucleotide-binding</keyword>
<evidence type="ECO:0000313" key="11">
    <source>
        <dbReference type="EMBL" id="SFF44834.1"/>
    </source>
</evidence>
<evidence type="ECO:0000259" key="10">
    <source>
        <dbReference type="Pfam" id="PF01975"/>
    </source>
</evidence>
<dbReference type="GO" id="GO:0008254">
    <property type="term" value="F:3'-nucleotidase activity"/>
    <property type="evidence" value="ECO:0007669"/>
    <property type="project" value="TreeGrafter"/>
</dbReference>
<keyword evidence="6 9" id="KW-0479">Metal-binding</keyword>
<dbReference type="GO" id="GO:0000166">
    <property type="term" value="F:nucleotide binding"/>
    <property type="evidence" value="ECO:0007669"/>
    <property type="project" value="UniProtKB-KW"/>
</dbReference>
<comment type="catalytic activity">
    <reaction evidence="1 9">
        <text>a ribonucleoside 5'-phosphate + H2O = a ribonucleoside + phosphate</text>
        <dbReference type="Rhea" id="RHEA:12484"/>
        <dbReference type="ChEBI" id="CHEBI:15377"/>
        <dbReference type="ChEBI" id="CHEBI:18254"/>
        <dbReference type="ChEBI" id="CHEBI:43474"/>
        <dbReference type="ChEBI" id="CHEBI:58043"/>
        <dbReference type="EC" id="3.1.3.5"/>
    </reaction>
</comment>
<dbReference type="STRING" id="1076937.SAMN04488120_104194"/>
<comment type="function">
    <text evidence="9">Nucleotidase that shows phosphatase activity on nucleoside 5'-monophosphates.</text>
</comment>
<evidence type="ECO:0000313" key="12">
    <source>
        <dbReference type="Proteomes" id="UP000199771"/>
    </source>
</evidence>